<feature type="transmembrane region" description="Helical" evidence="1">
    <location>
        <begin position="41"/>
        <end position="63"/>
    </location>
</feature>
<gene>
    <name evidence="2" type="ORF">ACFYTF_12800</name>
</gene>
<feature type="transmembrane region" description="Helical" evidence="1">
    <location>
        <begin position="15"/>
        <end position="35"/>
    </location>
</feature>
<accession>A0ABW6PMU5</accession>
<proteinExistence type="predicted"/>
<comment type="caution">
    <text evidence="2">The sequence shown here is derived from an EMBL/GenBank/DDBJ whole genome shotgun (WGS) entry which is preliminary data.</text>
</comment>
<keyword evidence="1" id="KW-0812">Transmembrane</keyword>
<keyword evidence="3" id="KW-1185">Reference proteome</keyword>
<dbReference type="Proteomes" id="UP001601444">
    <property type="component" value="Unassembled WGS sequence"/>
</dbReference>
<evidence type="ECO:0000313" key="2">
    <source>
        <dbReference type="EMBL" id="MFF0543702.1"/>
    </source>
</evidence>
<name>A0ABW6PMU5_9NOCA</name>
<sequence length="186" mass="19922">MSPAVRLRGTAPRRWTIAMTSACGLTLLAVAMLVWEQAAGSSLLLWVLAVPLLAAAGLTWMICGPIGLARHRAHGLVAATPVVAIVGALVLGSSAPERLSWRLSREPLTVAARACVETSDRHRFGLLTVRHVHRADGGCRFAIADDGGTWGLAYFPGLAPPPSDAPDATEYTPYDGPWYRYRLHFG</sequence>
<feature type="transmembrane region" description="Helical" evidence="1">
    <location>
        <begin position="75"/>
        <end position="95"/>
    </location>
</feature>
<evidence type="ECO:0000256" key="1">
    <source>
        <dbReference type="SAM" id="Phobius"/>
    </source>
</evidence>
<evidence type="ECO:0008006" key="4">
    <source>
        <dbReference type="Google" id="ProtNLM"/>
    </source>
</evidence>
<keyword evidence="1" id="KW-0472">Membrane</keyword>
<keyword evidence="1" id="KW-1133">Transmembrane helix</keyword>
<reference evidence="2 3" key="1">
    <citation type="submission" date="2024-10" db="EMBL/GenBank/DDBJ databases">
        <title>The Natural Products Discovery Center: Release of the First 8490 Sequenced Strains for Exploring Actinobacteria Biosynthetic Diversity.</title>
        <authorList>
            <person name="Kalkreuter E."/>
            <person name="Kautsar S.A."/>
            <person name="Yang D."/>
            <person name="Bader C.D."/>
            <person name="Teijaro C.N."/>
            <person name="Fluegel L."/>
            <person name="Davis C.M."/>
            <person name="Simpson J.R."/>
            <person name="Lauterbach L."/>
            <person name="Steele A.D."/>
            <person name="Gui C."/>
            <person name="Meng S."/>
            <person name="Li G."/>
            <person name="Viehrig K."/>
            <person name="Ye F."/>
            <person name="Su P."/>
            <person name="Kiefer A.F."/>
            <person name="Nichols A."/>
            <person name="Cepeda A.J."/>
            <person name="Yan W."/>
            <person name="Fan B."/>
            <person name="Jiang Y."/>
            <person name="Adhikari A."/>
            <person name="Zheng C.-J."/>
            <person name="Schuster L."/>
            <person name="Cowan T.M."/>
            <person name="Smanski M.J."/>
            <person name="Chevrette M.G."/>
            <person name="De Carvalho L.P.S."/>
            <person name="Shen B."/>
        </authorList>
    </citation>
    <scope>NUCLEOTIDE SEQUENCE [LARGE SCALE GENOMIC DNA]</scope>
    <source>
        <strain evidence="2 3">NPDC004045</strain>
    </source>
</reference>
<dbReference type="EMBL" id="JBIAMX010000006">
    <property type="protein sequence ID" value="MFF0543702.1"/>
    <property type="molecule type" value="Genomic_DNA"/>
</dbReference>
<protein>
    <recommendedName>
        <fullName evidence="4">DUF1109 domain-containing protein</fullName>
    </recommendedName>
</protein>
<dbReference type="RefSeq" id="WP_387700329.1">
    <property type="nucleotide sequence ID" value="NZ_JBIAMX010000006.1"/>
</dbReference>
<organism evidence="2 3">
    <name type="scientific">Nocardia thailandica</name>
    <dbReference type="NCBI Taxonomy" id="257275"/>
    <lineage>
        <taxon>Bacteria</taxon>
        <taxon>Bacillati</taxon>
        <taxon>Actinomycetota</taxon>
        <taxon>Actinomycetes</taxon>
        <taxon>Mycobacteriales</taxon>
        <taxon>Nocardiaceae</taxon>
        <taxon>Nocardia</taxon>
    </lineage>
</organism>
<evidence type="ECO:0000313" key="3">
    <source>
        <dbReference type="Proteomes" id="UP001601444"/>
    </source>
</evidence>